<protein>
    <submittedName>
        <fullName evidence="2">Rhodanese-like domain-containing protein</fullName>
    </submittedName>
</protein>
<sequence length="165" mass="19152">MYYRHMMKELLCLVSLALITAFTVNFFSPKGIALMGDWDTSQGVITAKAKDDVVDHELEIDIIAAREIYLNDKSVFVDARTRELYEEGHIKNAVSLPLYEFEELFEEFMNNYPASLTIVTYCTGRECEDSHHLARYFSEMGYLNIKVYVDGYDEWKEGGYPIEKQ</sequence>
<dbReference type="EMBL" id="CP061800">
    <property type="protein sequence ID" value="QTA90501.1"/>
    <property type="molecule type" value="Genomic_DNA"/>
</dbReference>
<accession>A0A975BRW5</accession>
<dbReference type="InterPro" id="IPR001763">
    <property type="entry name" value="Rhodanese-like_dom"/>
</dbReference>
<dbReference type="AlphaFoldDB" id="A0A975BRW5"/>
<gene>
    <name evidence="2" type="ORF">dnm_065620</name>
</gene>
<dbReference type="PANTHER" id="PTHR43031:SF1">
    <property type="entry name" value="PYRIDINE NUCLEOTIDE-DISULPHIDE OXIDOREDUCTASE"/>
    <property type="match status" value="1"/>
</dbReference>
<dbReference type="Proteomes" id="UP000663722">
    <property type="component" value="Chromosome"/>
</dbReference>
<reference evidence="2" key="1">
    <citation type="journal article" date="2021" name="Microb. Physiol.">
        <title>Proteogenomic Insights into the Physiology of Marine, Sulfate-Reducing, Filamentous Desulfonema limicola and Desulfonema magnum.</title>
        <authorList>
            <person name="Schnaars V."/>
            <person name="Wohlbrand L."/>
            <person name="Scheve S."/>
            <person name="Hinrichs C."/>
            <person name="Reinhardt R."/>
            <person name="Rabus R."/>
        </authorList>
    </citation>
    <scope>NUCLEOTIDE SEQUENCE</scope>
    <source>
        <strain evidence="2">4be13</strain>
    </source>
</reference>
<name>A0A975BRW5_9BACT</name>
<proteinExistence type="predicted"/>
<evidence type="ECO:0000259" key="1">
    <source>
        <dbReference type="PROSITE" id="PS50206"/>
    </source>
</evidence>
<dbReference type="PANTHER" id="PTHR43031">
    <property type="entry name" value="FAD-DEPENDENT OXIDOREDUCTASE"/>
    <property type="match status" value="1"/>
</dbReference>
<dbReference type="Gene3D" id="3.40.250.10">
    <property type="entry name" value="Rhodanese-like domain"/>
    <property type="match status" value="1"/>
</dbReference>
<dbReference type="PROSITE" id="PS50206">
    <property type="entry name" value="RHODANESE_3"/>
    <property type="match status" value="1"/>
</dbReference>
<evidence type="ECO:0000313" key="2">
    <source>
        <dbReference type="EMBL" id="QTA90501.1"/>
    </source>
</evidence>
<feature type="domain" description="Rhodanese" evidence="1">
    <location>
        <begin position="70"/>
        <end position="164"/>
    </location>
</feature>
<dbReference type="SUPFAM" id="SSF52821">
    <property type="entry name" value="Rhodanese/Cell cycle control phosphatase"/>
    <property type="match status" value="1"/>
</dbReference>
<keyword evidence="3" id="KW-1185">Reference proteome</keyword>
<dbReference type="SMART" id="SM00450">
    <property type="entry name" value="RHOD"/>
    <property type="match status" value="1"/>
</dbReference>
<evidence type="ECO:0000313" key="3">
    <source>
        <dbReference type="Proteomes" id="UP000663722"/>
    </source>
</evidence>
<dbReference type="KEGG" id="dmm:dnm_065620"/>
<dbReference type="InterPro" id="IPR050229">
    <property type="entry name" value="GlpE_sulfurtransferase"/>
</dbReference>
<dbReference type="Pfam" id="PF00581">
    <property type="entry name" value="Rhodanese"/>
    <property type="match status" value="1"/>
</dbReference>
<dbReference type="InterPro" id="IPR036873">
    <property type="entry name" value="Rhodanese-like_dom_sf"/>
</dbReference>
<dbReference type="CDD" id="cd00158">
    <property type="entry name" value="RHOD"/>
    <property type="match status" value="1"/>
</dbReference>
<dbReference type="RefSeq" id="WP_207678680.1">
    <property type="nucleotide sequence ID" value="NZ_CP061800.1"/>
</dbReference>
<organism evidence="2 3">
    <name type="scientific">Desulfonema magnum</name>
    <dbReference type="NCBI Taxonomy" id="45655"/>
    <lineage>
        <taxon>Bacteria</taxon>
        <taxon>Pseudomonadati</taxon>
        <taxon>Thermodesulfobacteriota</taxon>
        <taxon>Desulfobacteria</taxon>
        <taxon>Desulfobacterales</taxon>
        <taxon>Desulfococcaceae</taxon>
        <taxon>Desulfonema</taxon>
    </lineage>
</organism>